<dbReference type="EMBL" id="RJLS01000050">
    <property type="protein sequence ID" value="RNM18240.1"/>
    <property type="molecule type" value="Genomic_DNA"/>
</dbReference>
<proteinExistence type="predicted"/>
<organism evidence="1 2">
    <name type="scientific">Dickeya undicola</name>
    <dbReference type="NCBI Taxonomy" id="1577887"/>
    <lineage>
        <taxon>Bacteria</taxon>
        <taxon>Pseudomonadati</taxon>
        <taxon>Pseudomonadota</taxon>
        <taxon>Gammaproteobacteria</taxon>
        <taxon>Enterobacterales</taxon>
        <taxon>Pectobacteriaceae</taxon>
        <taxon>Dickeya</taxon>
    </lineage>
</organism>
<accession>A0ABX9WNG0</accession>
<comment type="caution">
    <text evidence="1">The sequence shown here is derived from an EMBL/GenBank/DDBJ whole genome shotgun (WGS) entry which is preliminary data.</text>
</comment>
<reference evidence="1 2" key="1">
    <citation type="submission" date="2018-11" db="EMBL/GenBank/DDBJ databases">
        <title>Characterization of surface water Dickeya isolates.</title>
        <authorList>
            <person name="Van Gijsegem F."/>
            <person name="Pedron J."/>
        </authorList>
    </citation>
    <scope>NUCLEOTIDE SEQUENCE [LARGE SCALE GENOMIC DNA]</scope>
    <source>
        <strain evidence="1 2">FVG10-MFV-A16</strain>
    </source>
</reference>
<evidence type="ECO:0000313" key="2">
    <source>
        <dbReference type="Proteomes" id="UP000271870"/>
    </source>
</evidence>
<name>A0ABX9WNG0_9GAMM</name>
<protein>
    <submittedName>
        <fullName evidence="1">Uncharacterized protein</fullName>
    </submittedName>
</protein>
<keyword evidence="2" id="KW-1185">Reference proteome</keyword>
<sequence>MKPGSLIQRLMAAAGAAAMMWLMQTGKSQHGGSVSEAKSARRCVRVAGVLMWPKTLSEKHVASMG</sequence>
<dbReference type="Proteomes" id="UP000271870">
    <property type="component" value="Unassembled WGS sequence"/>
</dbReference>
<evidence type="ECO:0000313" key="1">
    <source>
        <dbReference type="EMBL" id="RNM18240.1"/>
    </source>
</evidence>
<gene>
    <name evidence="1" type="ORF">EFS38_20075</name>
</gene>